<comment type="caution">
    <text evidence="1">The sequence shown here is derived from an EMBL/GenBank/DDBJ whole genome shotgun (WGS) entry which is preliminary data.</text>
</comment>
<name>A0A8J2JCG0_9HEXA</name>
<dbReference type="AlphaFoldDB" id="A0A8J2JCG0"/>
<dbReference type="EMBL" id="CAJVCH010049829">
    <property type="protein sequence ID" value="CAG7717951.1"/>
    <property type="molecule type" value="Genomic_DNA"/>
</dbReference>
<accession>A0A8J2JCG0</accession>
<reference evidence="1" key="1">
    <citation type="submission" date="2021-06" db="EMBL/GenBank/DDBJ databases">
        <authorList>
            <person name="Hodson N. C."/>
            <person name="Mongue J. A."/>
            <person name="Jaron S. K."/>
        </authorList>
    </citation>
    <scope>NUCLEOTIDE SEQUENCE</scope>
</reference>
<gene>
    <name evidence="1" type="ORF">AFUS01_LOCUS7380</name>
</gene>
<dbReference type="Proteomes" id="UP000708208">
    <property type="component" value="Unassembled WGS sequence"/>
</dbReference>
<protein>
    <submittedName>
        <fullName evidence="1">Uncharacterized protein</fullName>
    </submittedName>
</protein>
<proteinExistence type="predicted"/>
<sequence length="80" mass="9415">MKRFLRLLRGRSSWRWQQRPKGRKQRSGTCWLRDYLFNPPAELVHCKTTGLILNDVDELGGTHQNIIKLFPPYFTGAKTN</sequence>
<evidence type="ECO:0000313" key="1">
    <source>
        <dbReference type="EMBL" id="CAG7717951.1"/>
    </source>
</evidence>
<keyword evidence="2" id="KW-1185">Reference proteome</keyword>
<organism evidence="1 2">
    <name type="scientific">Allacma fusca</name>
    <dbReference type="NCBI Taxonomy" id="39272"/>
    <lineage>
        <taxon>Eukaryota</taxon>
        <taxon>Metazoa</taxon>
        <taxon>Ecdysozoa</taxon>
        <taxon>Arthropoda</taxon>
        <taxon>Hexapoda</taxon>
        <taxon>Collembola</taxon>
        <taxon>Symphypleona</taxon>
        <taxon>Sminthuridae</taxon>
        <taxon>Allacma</taxon>
    </lineage>
</organism>
<evidence type="ECO:0000313" key="2">
    <source>
        <dbReference type="Proteomes" id="UP000708208"/>
    </source>
</evidence>